<dbReference type="Proteomes" id="UP000740926">
    <property type="component" value="Unassembled WGS sequence"/>
</dbReference>
<protein>
    <submittedName>
        <fullName evidence="1">Uncharacterized protein</fullName>
    </submittedName>
</protein>
<reference evidence="1 2" key="1">
    <citation type="journal article" date="2020" name="Microb. Genom.">
        <title>Genetic diversity of clinical and environmental Mucorales isolates obtained from an investigation of mucormycosis cases among solid organ transplant recipients.</title>
        <authorList>
            <person name="Nguyen M.H."/>
            <person name="Kaul D."/>
            <person name="Muto C."/>
            <person name="Cheng S.J."/>
            <person name="Richter R.A."/>
            <person name="Bruno V.M."/>
            <person name="Liu G."/>
            <person name="Beyhan S."/>
            <person name="Sundermann A.J."/>
            <person name="Mounaud S."/>
            <person name="Pasculle A.W."/>
            <person name="Nierman W.C."/>
            <person name="Driscoll E."/>
            <person name="Cumbie R."/>
            <person name="Clancy C.J."/>
            <person name="Dupont C.L."/>
        </authorList>
    </citation>
    <scope>NUCLEOTIDE SEQUENCE [LARGE SCALE GENOMIC DNA]</scope>
    <source>
        <strain evidence="1 2">GL24</strain>
    </source>
</reference>
<dbReference type="SUPFAM" id="SSF89009">
    <property type="entry name" value="GAT-like domain"/>
    <property type="match status" value="1"/>
</dbReference>
<dbReference type="Gene3D" id="1.20.58.160">
    <property type="match status" value="1"/>
</dbReference>
<evidence type="ECO:0000313" key="2">
    <source>
        <dbReference type="Proteomes" id="UP000740926"/>
    </source>
</evidence>
<dbReference type="EMBL" id="JAANIU010001693">
    <property type="protein sequence ID" value="KAG1566559.1"/>
    <property type="molecule type" value="Genomic_DNA"/>
</dbReference>
<organism evidence="1 2">
    <name type="scientific">Rhizopus delemar</name>
    <dbReference type="NCBI Taxonomy" id="936053"/>
    <lineage>
        <taxon>Eukaryota</taxon>
        <taxon>Fungi</taxon>
        <taxon>Fungi incertae sedis</taxon>
        <taxon>Mucoromycota</taxon>
        <taxon>Mucoromycotina</taxon>
        <taxon>Mucoromycetes</taxon>
        <taxon>Mucorales</taxon>
        <taxon>Mucorineae</taxon>
        <taxon>Rhizopodaceae</taxon>
        <taxon>Rhizopus</taxon>
    </lineage>
</organism>
<gene>
    <name evidence="1" type="ORF">G6F50_009030</name>
</gene>
<proteinExistence type="predicted"/>
<dbReference type="OMA" id="THMIVMI"/>
<keyword evidence="2" id="KW-1185">Reference proteome</keyword>
<comment type="caution">
    <text evidence="1">The sequence shown here is derived from an EMBL/GenBank/DDBJ whole genome shotgun (WGS) entry which is preliminary data.</text>
</comment>
<dbReference type="AlphaFoldDB" id="A0A9P6YXK9"/>
<name>A0A9P6YXK9_9FUNG</name>
<evidence type="ECO:0000313" key="1">
    <source>
        <dbReference type="EMBL" id="KAG1566559.1"/>
    </source>
</evidence>
<dbReference type="InterPro" id="IPR038425">
    <property type="entry name" value="GAT_sf"/>
</dbReference>
<sequence length="126" mass="14114">MSSCIVAGYTVSNITPLNLTVEEAIEKSKRTTSFLTHMLGMMEPQQIKSNETAKDAYEECRQLKEYLSEQLWSVIDHEGVSSIQSALDDLMKAIVKYEMINDIVEGEWEFIDASSLLVNNTSSLSA</sequence>
<accession>A0A9P6YXK9</accession>